<organism evidence="1 2">
    <name type="scientific">Bacillus cereus</name>
    <dbReference type="NCBI Taxonomy" id="1396"/>
    <lineage>
        <taxon>Bacteria</taxon>
        <taxon>Bacillati</taxon>
        <taxon>Bacillota</taxon>
        <taxon>Bacilli</taxon>
        <taxon>Bacillales</taxon>
        <taxon>Bacillaceae</taxon>
        <taxon>Bacillus</taxon>
        <taxon>Bacillus cereus group</taxon>
    </lineage>
</organism>
<gene>
    <name evidence="1" type="ORF">B4077_3247</name>
</gene>
<evidence type="ECO:0000313" key="2">
    <source>
        <dbReference type="Proteomes" id="UP000035214"/>
    </source>
</evidence>
<dbReference type="RefSeq" id="WP_161796088.1">
    <property type="nucleotide sequence ID" value="NZ_LCYI01000062.1"/>
</dbReference>
<reference evidence="1 2" key="1">
    <citation type="submission" date="2015-04" db="EMBL/GenBank/DDBJ databases">
        <title>Draft Genome Sequences of Eight Spore-Forming Food Isolates of Bacillus cereus Genome sequencing.</title>
        <authorList>
            <person name="Krawcyk A.O."/>
            <person name="de Jong A."/>
            <person name="Eijlander R.T."/>
            <person name="Berendsen E.M."/>
            <person name="Holsappel S."/>
            <person name="Wells-Bennik M."/>
            <person name="Kuipers O.P."/>
        </authorList>
    </citation>
    <scope>NUCLEOTIDE SEQUENCE [LARGE SCALE GENOMIC DNA]</scope>
    <source>
        <strain evidence="1 2">B4077</strain>
    </source>
</reference>
<dbReference type="EMBL" id="LCYI01000062">
    <property type="protein sequence ID" value="KLA22301.1"/>
    <property type="molecule type" value="Genomic_DNA"/>
</dbReference>
<dbReference type="AlphaFoldDB" id="A0A0G8EDL5"/>
<dbReference type="PATRIC" id="fig|1396.428.peg.2606"/>
<protein>
    <submittedName>
        <fullName evidence="1">Uncharacterized protein</fullName>
    </submittedName>
</protein>
<evidence type="ECO:0000313" key="1">
    <source>
        <dbReference type="EMBL" id="KLA22301.1"/>
    </source>
</evidence>
<sequence>MIKMYFLYENGLILMSEDYYSIQLYNGYPYNGAIVLTGGTVFYDKK</sequence>
<accession>A0A0G8EDL5</accession>
<comment type="caution">
    <text evidence="1">The sequence shown here is derived from an EMBL/GenBank/DDBJ whole genome shotgun (WGS) entry which is preliminary data.</text>
</comment>
<proteinExistence type="predicted"/>
<dbReference type="Proteomes" id="UP000035214">
    <property type="component" value="Unassembled WGS sequence"/>
</dbReference>
<name>A0A0G8EDL5_BACCE</name>